<reference evidence="1 2" key="1">
    <citation type="submission" date="2020-09" db="EMBL/GenBank/DDBJ databases">
        <title>Complete genomes of bradyrhizobia occurring on native shrubby legumes in Australia.</title>
        <authorList>
            <person name="Lafay B."/>
        </authorList>
    </citation>
    <scope>NUCLEOTIDE SEQUENCE [LARGE SCALE GENOMIC DNA]</scope>
    <source>
        <strain evidence="1 2">BDV5040</strain>
    </source>
</reference>
<dbReference type="Proteomes" id="UP000594621">
    <property type="component" value="Chromosome"/>
</dbReference>
<sequence>MARQASQISKAPLIELRATKGALDQRWLSISSQLAPLLGFNAQQLRIDAEAQAERVWVGLKGSACERVDRNRGGAARVVPLRALQKDLFAWLGLQEVWDIEVGPRPFVFRQLGLTVHFGYLGDPIKPQAFRLEWPGIRDWTGAGLSFQTSGAGHPHWQIDILESLAERKNEGFAVELAEAVEDFGAEQRMPDLNDLLRTISIEKMHLASAARWWLPATSDVHGQHMNMPPDLAGLTRWLTHSVQYMQQELARCVFRV</sequence>
<proteinExistence type="predicted"/>
<evidence type="ECO:0000313" key="1">
    <source>
        <dbReference type="EMBL" id="QPF91837.1"/>
    </source>
</evidence>
<dbReference type="AlphaFoldDB" id="A0A7S9D5Z1"/>
<dbReference type="KEGG" id="bcou:IC761_00585"/>
<evidence type="ECO:0000313" key="2">
    <source>
        <dbReference type="Proteomes" id="UP000594621"/>
    </source>
</evidence>
<dbReference type="RefSeq" id="WP_195801394.1">
    <property type="nucleotide sequence ID" value="NZ_CP061379.1"/>
</dbReference>
<keyword evidence="2" id="KW-1185">Reference proteome</keyword>
<organism evidence="1 2">
    <name type="scientific">Bradyrhizobium commune</name>
    <dbReference type="NCBI Taxonomy" id="83627"/>
    <lineage>
        <taxon>Bacteria</taxon>
        <taxon>Pseudomonadati</taxon>
        <taxon>Pseudomonadota</taxon>
        <taxon>Alphaproteobacteria</taxon>
        <taxon>Hyphomicrobiales</taxon>
        <taxon>Nitrobacteraceae</taxon>
        <taxon>Bradyrhizobium</taxon>
    </lineage>
</organism>
<name>A0A7S9D5Z1_9BRAD</name>
<accession>A0A7S9D5Z1</accession>
<dbReference type="EMBL" id="CP061379">
    <property type="protein sequence ID" value="QPF91837.1"/>
    <property type="molecule type" value="Genomic_DNA"/>
</dbReference>
<protein>
    <submittedName>
        <fullName evidence="1">Uncharacterized protein</fullName>
    </submittedName>
</protein>
<gene>
    <name evidence="1" type="ORF">IC761_00585</name>
</gene>